<evidence type="ECO:0000313" key="1">
    <source>
        <dbReference type="EMBL" id="CAB4016280.1"/>
    </source>
</evidence>
<dbReference type="OrthoDB" id="1928087at2759"/>
<organism evidence="1 2">
    <name type="scientific">Paramuricea clavata</name>
    <name type="common">Red gorgonian</name>
    <name type="synonym">Violescent sea-whip</name>
    <dbReference type="NCBI Taxonomy" id="317549"/>
    <lineage>
        <taxon>Eukaryota</taxon>
        <taxon>Metazoa</taxon>
        <taxon>Cnidaria</taxon>
        <taxon>Anthozoa</taxon>
        <taxon>Octocorallia</taxon>
        <taxon>Malacalcyonacea</taxon>
        <taxon>Plexauridae</taxon>
        <taxon>Paramuricea</taxon>
    </lineage>
</organism>
<dbReference type="Proteomes" id="UP001152795">
    <property type="component" value="Unassembled WGS sequence"/>
</dbReference>
<name>A0A7D9IYL0_PARCT</name>
<sequence>LDDVAAGVNTRVSTPLTPAADEQLVPNSDEVTVQCSCSFNGDDGMMILCDVCKNWQHASCYRFFTEEDCPLSHICLPCAKNENKECTDSTLVGLNPITLQTTCLWRRALVACRKTARLTAPKFAERLGVELTVAQGLMKRMQNEGFLRQAAKGKRLGKLVTKEKFTIESLMKYFYPIEDTIEKAGSAVQQNENKKSENDKKEFLEEKELQQIVNKAAEIDISGKYRAGEGKEKDLEFSVSDSQDPMDCCDRNPAKKRKASAAEKAIVI</sequence>
<reference evidence="1" key="1">
    <citation type="submission" date="2020-04" db="EMBL/GenBank/DDBJ databases">
        <authorList>
            <person name="Alioto T."/>
            <person name="Alioto T."/>
            <person name="Gomez Garrido J."/>
        </authorList>
    </citation>
    <scope>NUCLEOTIDE SEQUENCE</scope>
    <source>
        <strain evidence="1">A484AB</strain>
    </source>
</reference>
<dbReference type="Pfam" id="PF20826">
    <property type="entry name" value="PHD_5"/>
    <property type="match status" value="1"/>
</dbReference>
<accession>A0A7D9IYL0</accession>
<evidence type="ECO:0000313" key="2">
    <source>
        <dbReference type="Proteomes" id="UP001152795"/>
    </source>
</evidence>
<keyword evidence="2" id="KW-1185">Reference proteome</keyword>
<dbReference type="InterPro" id="IPR013083">
    <property type="entry name" value="Znf_RING/FYVE/PHD"/>
</dbReference>
<comment type="caution">
    <text evidence="1">The sequence shown here is derived from an EMBL/GenBank/DDBJ whole genome shotgun (WGS) entry which is preliminary data.</text>
</comment>
<protein>
    <submittedName>
        <fullName evidence="1">Uncharacterized protein</fullName>
    </submittedName>
</protein>
<dbReference type="Gene3D" id="3.30.40.10">
    <property type="entry name" value="Zinc/RING finger domain, C3HC4 (zinc finger)"/>
    <property type="match status" value="1"/>
</dbReference>
<dbReference type="InterPro" id="IPR011011">
    <property type="entry name" value="Znf_FYVE_PHD"/>
</dbReference>
<dbReference type="EMBL" id="CACRXK020009056">
    <property type="protein sequence ID" value="CAB4016280.1"/>
    <property type="molecule type" value="Genomic_DNA"/>
</dbReference>
<gene>
    <name evidence="1" type="ORF">PACLA_8A005491</name>
</gene>
<proteinExistence type="predicted"/>
<dbReference type="SUPFAM" id="SSF57903">
    <property type="entry name" value="FYVE/PHD zinc finger"/>
    <property type="match status" value="1"/>
</dbReference>
<feature type="non-terminal residue" evidence="1">
    <location>
        <position position="268"/>
    </location>
</feature>
<dbReference type="AlphaFoldDB" id="A0A7D9IYL0"/>